<dbReference type="Proteomes" id="UP000308133">
    <property type="component" value="Unassembled WGS sequence"/>
</dbReference>
<feature type="region of interest" description="Disordered" evidence="1">
    <location>
        <begin position="45"/>
        <end position="67"/>
    </location>
</feature>
<dbReference type="EMBL" id="PTQR01000066">
    <property type="protein sequence ID" value="TKX22621.1"/>
    <property type="molecule type" value="Genomic_DNA"/>
</dbReference>
<gene>
    <name evidence="2" type="ORF">C1H76_5404</name>
</gene>
<reference evidence="2 3" key="1">
    <citation type="submission" date="2018-02" db="EMBL/GenBank/DDBJ databases">
        <title>Draft genome sequences of Elsinoe sp., causing black scab on jojoba.</title>
        <authorList>
            <person name="Stodart B."/>
            <person name="Jeffress S."/>
            <person name="Ash G."/>
            <person name="Arun Chinnappa K."/>
        </authorList>
    </citation>
    <scope>NUCLEOTIDE SEQUENCE [LARGE SCALE GENOMIC DNA]</scope>
    <source>
        <strain evidence="2 3">Hillstone_2</strain>
    </source>
</reference>
<proteinExistence type="predicted"/>
<evidence type="ECO:0000313" key="3">
    <source>
        <dbReference type="Proteomes" id="UP000308133"/>
    </source>
</evidence>
<sequence>MSPDILHGRMLHGNITPPRAIASKDNVFNVCQNNKIAIKINTPKYKRPSKPTAYSKRPQSGHRSGFDQNTDVLVRLEDPDDGMIYEEPAKILRVWEPPSPAEDLYFTIAWYYTETTLRMAFVECAPFWPEEVDLVLSNHIQIVRSETISRVMGHGANSFQNIFLEVKRSSATLIFRPYSINYFQIAQANDQEEVEFV</sequence>
<feature type="compositionally biased region" description="Polar residues" evidence="1">
    <location>
        <begin position="57"/>
        <end position="67"/>
    </location>
</feature>
<protein>
    <submittedName>
        <fullName evidence="2">Uncharacterized protein</fullName>
    </submittedName>
</protein>
<evidence type="ECO:0000313" key="2">
    <source>
        <dbReference type="EMBL" id="TKX22621.1"/>
    </source>
</evidence>
<name>A0A4U7B022_9PEZI</name>
<accession>A0A4U7B022</accession>
<dbReference type="AlphaFoldDB" id="A0A4U7B022"/>
<comment type="caution">
    <text evidence="2">The sequence shown here is derived from an EMBL/GenBank/DDBJ whole genome shotgun (WGS) entry which is preliminary data.</text>
</comment>
<organism evidence="2 3">
    <name type="scientific">Elsinoe australis</name>
    <dbReference type="NCBI Taxonomy" id="40998"/>
    <lineage>
        <taxon>Eukaryota</taxon>
        <taxon>Fungi</taxon>
        <taxon>Dikarya</taxon>
        <taxon>Ascomycota</taxon>
        <taxon>Pezizomycotina</taxon>
        <taxon>Dothideomycetes</taxon>
        <taxon>Dothideomycetidae</taxon>
        <taxon>Myriangiales</taxon>
        <taxon>Elsinoaceae</taxon>
        <taxon>Elsinoe</taxon>
    </lineage>
</organism>
<evidence type="ECO:0000256" key="1">
    <source>
        <dbReference type="SAM" id="MobiDB-lite"/>
    </source>
</evidence>